<keyword evidence="1" id="KW-0456">Lyase</keyword>
<accession>A0A501WXN5</accession>
<proteinExistence type="predicted"/>
<dbReference type="OrthoDB" id="9795613at2"/>
<organism evidence="1 2">
    <name type="scientific">Amaricoccus solimangrovi</name>
    <dbReference type="NCBI Taxonomy" id="2589815"/>
    <lineage>
        <taxon>Bacteria</taxon>
        <taxon>Pseudomonadati</taxon>
        <taxon>Pseudomonadota</taxon>
        <taxon>Alphaproteobacteria</taxon>
        <taxon>Rhodobacterales</taxon>
        <taxon>Paracoccaceae</taxon>
        <taxon>Amaricoccus</taxon>
    </lineage>
</organism>
<gene>
    <name evidence="1" type="ORF">FJM51_00060</name>
</gene>
<dbReference type="NCBIfam" id="NF004796">
    <property type="entry name" value="PRK06144.1"/>
    <property type="match status" value="1"/>
</dbReference>
<dbReference type="Proteomes" id="UP000319255">
    <property type="component" value="Unassembled WGS sequence"/>
</dbReference>
<dbReference type="PANTHER" id="PTHR11941">
    <property type="entry name" value="ENOYL-COA HYDRATASE-RELATED"/>
    <property type="match status" value="1"/>
</dbReference>
<dbReference type="InterPro" id="IPR029045">
    <property type="entry name" value="ClpP/crotonase-like_dom_sf"/>
</dbReference>
<dbReference type="RefSeq" id="WP_140452060.1">
    <property type="nucleotide sequence ID" value="NZ_VFRP01000001.1"/>
</dbReference>
<dbReference type="CDD" id="cd06558">
    <property type="entry name" value="crotonase-like"/>
    <property type="match status" value="1"/>
</dbReference>
<dbReference type="Gene3D" id="3.90.226.10">
    <property type="entry name" value="2-enoyl-CoA Hydratase, Chain A, domain 1"/>
    <property type="match status" value="1"/>
</dbReference>
<dbReference type="GO" id="GO:0006635">
    <property type="term" value="P:fatty acid beta-oxidation"/>
    <property type="evidence" value="ECO:0007669"/>
    <property type="project" value="TreeGrafter"/>
</dbReference>
<dbReference type="InterPro" id="IPR001753">
    <property type="entry name" value="Enoyl-CoA_hydra/iso"/>
</dbReference>
<reference evidence="1 2" key="1">
    <citation type="submission" date="2019-06" db="EMBL/GenBank/DDBJ databases">
        <title>A novel bacterium of genus Amaricoccus, isolated from marine sediment.</title>
        <authorList>
            <person name="Huang H."/>
            <person name="Mo K."/>
            <person name="Hu Y."/>
        </authorList>
    </citation>
    <scope>NUCLEOTIDE SEQUENCE [LARGE SCALE GENOMIC DNA]</scope>
    <source>
        <strain evidence="1 2">HB172011</strain>
    </source>
</reference>
<comment type="caution">
    <text evidence="1">The sequence shown here is derived from an EMBL/GenBank/DDBJ whole genome shotgun (WGS) entry which is preliminary data.</text>
</comment>
<dbReference type="EC" id="4.2.1.17" evidence="1"/>
<dbReference type="EMBL" id="VFRP01000001">
    <property type="protein sequence ID" value="TPE53482.1"/>
    <property type="molecule type" value="Genomic_DNA"/>
</dbReference>
<dbReference type="GO" id="GO:0004300">
    <property type="term" value="F:enoyl-CoA hydratase activity"/>
    <property type="evidence" value="ECO:0007669"/>
    <property type="project" value="UniProtKB-EC"/>
</dbReference>
<name>A0A501WXN5_9RHOB</name>
<dbReference type="SUPFAM" id="SSF52096">
    <property type="entry name" value="ClpP/crotonase"/>
    <property type="match status" value="1"/>
</dbReference>
<protein>
    <submittedName>
        <fullName evidence="1">Enoyl-CoA hydratase</fullName>
        <ecNumber evidence="1">4.2.1.17</ecNumber>
    </submittedName>
</protein>
<evidence type="ECO:0000313" key="2">
    <source>
        <dbReference type="Proteomes" id="UP000319255"/>
    </source>
</evidence>
<sequence length="261" mass="27424">MAEGDFNEGDIGLVVADQVARVTFDRPAARNAMTFQMYERLGEICATLEARADLRAVVFRGAGGAFVAGTDISEFTAFRTGADGVAYEERINAAIARIEALPAPTLAVVDGAAVGGGLVIAAACDLRIATPKARFGVPIARTVGNCLSAANVARLVRAFGEGPAKTMLLLSRMIDGEAAHRLGFALACVPPEELEAEADRIVGTLREAAPLTLAASRETFRRLAAAAPPDAETVARVYGSADFREGVAAFLHKRRPVWRGA</sequence>
<dbReference type="PANTHER" id="PTHR11941:SF54">
    <property type="entry name" value="ENOYL-COA HYDRATASE, MITOCHONDRIAL"/>
    <property type="match status" value="1"/>
</dbReference>
<dbReference type="AlphaFoldDB" id="A0A501WXN5"/>
<evidence type="ECO:0000313" key="1">
    <source>
        <dbReference type="EMBL" id="TPE53482.1"/>
    </source>
</evidence>
<dbReference type="Pfam" id="PF00378">
    <property type="entry name" value="ECH_1"/>
    <property type="match status" value="1"/>
</dbReference>
<keyword evidence="2" id="KW-1185">Reference proteome</keyword>